<keyword evidence="5 6" id="KW-0560">Oxidoreductase</keyword>
<dbReference type="InterPro" id="IPR046373">
    <property type="entry name" value="Acyl-CoA_Oxase/DH_mid-dom_sf"/>
</dbReference>
<dbReference type="GO" id="GO:0003995">
    <property type="term" value="F:acyl-CoA dehydrogenase activity"/>
    <property type="evidence" value="ECO:0007669"/>
    <property type="project" value="InterPro"/>
</dbReference>
<dbReference type="FunFam" id="1.10.540.10:FF:000002">
    <property type="entry name" value="Acyl-CoA dehydrogenase FadE19"/>
    <property type="match status" value="1"/>
</dbReference>
<dbReference type="GO" id="GO:0050660">
    <property type="term" value="F:flavin adenine dinucleotide binding"/>
    <property type="evidence" value="ECO:0007669"/>
    <property type="project" value="InterPro"/>
</dbReference>
<evidence type="ECO:0000313" key="11">
    <source>
        <dbReference type="Proteomes" id="UP000257323"/>
    </source>
</evidence>
<evidence type="ECO:0000256" key="3">
    <source>
        <dbReference type="ARBA" id="ARBA00022630"/>
    </source>
</evidence>
<sequence>MISFELTEELKALQDMAHFFAEKEMRPKAALYDREEKFPEEVMQKAFEAGFLTCNVPVEYGGGGLSDLEVAIISEELAWGCAGMYTTMMANSLAFTPIILFGSEEQKQKFLTPFTRKMAFASYCLTEREAGSDTSAIKTIARKDGSDYVINGSKCFITNGGVASLYVVFANAAPEKGARGITAFLVPKETPGVTIGKVEDKMGHRASNTAEIFFEDVRVPAENIIGRVGQGFLIAMRTFDRTRSAVGAAGVGLARAALEYAVDYAKTRVQFGQPIATFQAIAFKIAQMAMEIEAARLLVWKAAWMVDKGLPCGLNSAMAKCFGSDLAMWASLEALQILGGYGYMKDYPVEKLVRDAKLLQIYEGTNEIQRLVISREVIGPIIRK</sequence>
<organism evidence="10 11">
    <name type="scientific">Candidatus Saccharicenans subterraneus</name>
    <dbReference type="NCBI Taxonomy" id="2508984"/>
    <lineage>
        <taxon>Bacteria</taxon>
        <taxon>Candidatus Aminicenantota</taxon>
        <taxon>Candidatus Aminicenantia</taxon>
        <taxon>Candidatus Aminicenantales</taxon>
        <taxon>Candidatus Saccharicenantaceae</taxon>
        <taxon>Candidatus Saccharicenans</taxon>
    </lineage>
</organism>
<gene>
    <name evidence="10" type="ORF">OP8BY_1452</name>
</gene>
<feature type="domain" description="Acyl-CoA dehydrogenase/oxidase C-terminal" evidence="7">
    <location>
        <begin position="229"/>
        <end position="377"/>
    </location>
</feature>
<evidence type="ECO:0000256" key="4">
    <source>
        <dbReference type="ARBA" id="ARBA00022827"/>
    </source>
</evidence>
<dbReference type="InterPro" id="IPR036250">
    <property type="entry name" value="AcylCo_DH-like_C"/>
</dbReference>
<proteinExistence type="inferred from homology"/>
<dbReference type="InterPro" id="IPR037069">
    <property type="entry name" value="AcylCoA_DH/ox_N_sf"/>
</dbReference>
<dbReference type="PANTHER" id="PTHR43884">
    <property type="entry name" value="ACYL-COA DEHYDROGENASE"/>
    <property type="match status" value="1"/>
</dbReference>
<dbReference type="Pfam" id="PF02770">
    <property type="entry name" value="Acyl-CoA_dh_M"/>
    <property type="match status" value="1"/>
</dbReference>
<dbReference type="Pfam" id="PF02771">
    <property type="entry name" value="Acyl-CoA_dh_N"/>
    <property type="match status" value="1"/>
</dbReference>
<dbReference type="InterPro" id="IPR009100">
    <property type="entry name" value="AcylCoA_DH/oxidase_NM_dom_sf"/>
</dbReference>
<evidence type="ECO:0000256" key="2">
    <source>
        <dbReference type="ARBA" id="ARBA00009347"/>
    </source>
</evidence>
<dbReference type="InterPro" id="IPR006089">
    <property type="entry name" value="Acyl-CoA_DH_CS"/>
</dbReference>
<dbReference type="PROSITE" id="PS00072">
    <property type="entry name" value="ACYL_COA_DH_1"/>
    <property type="match status" value="1"/>
</dbReference>
<evidence type="ECO:0000256" key="6">
    <source>
        <dbReference type="RuleBase" id="RU362125"/>
    </source>
</evidence>
<dbReference type="SUPFAM" id="SSF47203">
    <property type="entry name" value="Acyl-CoA dehydrogenase C-terminal domain-like"/>
    <property type="match status" value="1"/>
</dbReference>
<dbReference type="PIRSF" id="PIRSF016578">
    <property type="entry name" value="HsaA"/>
    <property type="match status" value="1"/>
</dbReference>
<dbReference type="Gene3D" id="1.10.540.10">
    <property type="entry name" value="Acyl-CoA dehydrogenase/oxidase, N-terminal domain"/>
    <property type="match status" value="1"/>
</dbReference>
<reference evidence="10 11" key="1">
    <citation type="submission" date="2018-08" db="EMBL/GenBank/DDBJ databases">
        <title>Genome analysis of the thermophilic bacterium of the candidate phylum Aminicenantes from deep subsurface aquifer revealed its physiology and ecological role.</title>
        <authorList>
            <person name="Kadnikov V.V."/>
            <person name="Mardanov A.V."/>
            <person name="Beletsky A.V."/>
            <person name="Karnachuk O.V."/>
            <person name="Ravin N.V."/>
        </authorList>
    </citation>
    <scope>NUCLEOTIDE SEQUENCE [LARGE SCALE GENOMIC DNA]</scope>
    <source>
        <strain evidence="10">BY38</strain>
    </source>
</reference>
<evidence type="ECO:0000259" key="8">
    <source>
        <dbReference type="Pfam" id="PF02770"/>
    </source>
</evidence>
<protein>
    <submittedName>
        <fullName evidence="10">Butyryl-CoA dehydrogenase</fullName>
    </submittedName>
</protein>
<accession>A0A3E2BJI9</accession>
<dbReference type="InterPro" id="IPR013786">
    <property type="entry name" value="AcylCoA_DH/ox_N"/>
</dbReference>
<keyword evidence="3 6" id="KW-0285">Flavoprotein</keyword>
<dbReference type="InterPro" id="IPR006091">
    <property type="entry name" value="Acyl-CoA_Oxase/DH_mid-dom"/>
</dbReference>
<keyword evidence="4 6" id="KW-0274">FAD</keyword>
<dbReference type="SUPFAM" id="SSF56645">
    <property type="entry name" value="Acyl-CoA dehydrogenase NM domain-like"/>
    <property type="match status" value="1"/>
</dbReference>
<evidence type="ECO:0000256" key="1">
    <source>
        <dbReference type="ARBA" id="ARBA00001974"/>
    </source>
</evidence>
<feature type="domain" description="Acyl-CoA oxidase/dehydrogenase middle" evidence="8">
    <location>
        <begin position="123"/>
        <end position="217"/>
    </location>
</feature>
<comment type="cofactor">
    <cofactor evidence="1 6">
        <name>FAD</name>
        <dbReference type="ChEBI" id="CHEBI:57692"/>
    </cofactor>
</comment>
<evidence type="ECO:0000313" key="10">
    <source>
        <dbReference type="EMBL" id="RFT14854.1"/>
    </source>
</evidence>
<dbReference type="PROSITE" id="PS00073">
    <property type="entry name" value="ACYL_COA_DH_2"/>
    <property type="match status" value="1"/>
</dbReference>
<dbReference type="EMBL" id="QUAH01000017">
    <property type="protein sequence ID" value="RFT14854.1"/>
    <property type="molecule type" value="Genomic_DNA"/>
</dbReference>
<dbReference type="Gene3D" id="2.40.110.10">
    <property type="entry name" value="Butyryl-CoA Dehydrogenase, subunit A, domain 2"/>
    <property type="match status" value="1"/>
</dbReference>
<dbReference type="Gene3D" id="1.20.140.10">
    <property type="entry name" value="Butyryl-CoA Dehydrogenase, subunit A, domain 3"/>
    <property type="match status" value="1"/>
</dbReference>
<dbReference type="FunFam" id="1.20.140.10:FF:000004">
    <property type="entry name" value="Acyl-CoA dehydrogenase FadE25"/>
    <property type="match status" value="1"/>
</dbReference>
<feature type="domain" description="Acyl-CoA dehydrogenase/oxidase N-terminal" evidence="9">
    <location>
        <begin position="7"/>
        <end position="115"/>
    </location>
</feature>
<name>A0A3E2BJI9_9BACT</name>
<evidence type="ECO:0000256" key="5">
    <source>
        <dbReference type="ARBA" id="ARBA00023002"/>
    </source>
</evidence>
<evidence type="ECO:0000259" key="9">
    <source>
        <dbReference type="Pfam" id="PF02771"/>
    </source>
</evidence>
<comment type="similarity">
    <text evidence="2 6">Belongs to the acyl-CoA dehydrogenase family.</text>
</comment>
<dbReference type="AlphaFoldDB" id="A0A3E2BJI9"/>
<dbReference type="PANTHER" id="PTHR43884:SF12">
    <property type="entry name" value="ISOVALERYL-COA DEHYDROGENASE, MITOCHONDRIAL-RELATED"/>
    <property type="match status" value="1"/>
</dbReference>
<comment type="caution">
    <text evidence="10">The sequence shown here is derived from an EMBL/GenBank/DDBJ whole genome shotgun (WGS) entry which is preliminary data.</text>
</comment>
<dbReference type="InterPro" id="IPR009075">
    <property type="entry name" value="AcylCo_DH/oxidase_C"/>
</dbReference>
<dbReference type="FunFam" id="2.40.110.10:FF:000001">
    <property type="entry name" value="Acyl-CoA dehydrogenase, mitochondrial"/>
    <property type="match status" value="1"/>
</dbReference>
<dbReference type="Proteomes" id="UP000257323">
    <property type="component" value="Unassembled WGS sequence"/>
</dbReference>
<evidence type="ECO:0000259" key="7">
    <source>
        <dbReference type="Pfam" id="PF00441"/>
    </source>
</evidence>
<dbReference type="Pfam" id="PF00441">
    <property type="entry name" value="Acyl-CoA_dh_1"/>
    <property type="match status" value="1"/>
</dbReference>